<keyword evidence="4" id="KW-0863">Zinc-finger</keyword>
<dbReference type="GO" id="GO:0003712">
    <property type="term" value="F:transcription coregulator activity"/>
    <property type="evidence" value="ECO:0007669"/>
    <property type="project" value="TreeGrafter"/>
</dbReference>
<feature type="region of interest" description="Disordered" evidence="9">
    <location>
        <begin position="153"/>
        <end position="270"/>
    </location>
</feature>
<evidence type="ECO:0000256" key="8">
    <source>
        <dbReference type="PROSITE-ProRule" id="PRU00125"/>
    </source>
</evidence>
<evidence type="ECO:0000256" key="5">
    <source>
        <dbReference type="ARBA" id="ARBA00022833"/>
    </source>
</evidence>
<feature type="domain" description="LIM zinc-binding" evidence="10">
    <location>
        <begin position="573"/>
        <end position="634"/>
    </location>
</feature>
<reference evidence="11 12" key="1">
    <citation type="journal article" date="2017" name="Curr. Biol.">
        <title>The Evolution of Venom by Co-option of Single-Copy Genes.</title>
        <authorList>
            <person name="Martinson E.O."/>
            <person name="Mrinalini"/>
            <person name="Kelkar Y.D."/>
            <person name="Chang C.H."/>
            <person name="Werren J.H."/>
        </authorList>
    </citation>
    <scope>NUCLEOTIDE SEQUENCE [LARGE SCALE GENOMIC DNA]</scope>
    <source>
        <strain evidence="11 12">Alberta</strain>
        <tissue evidence="11">Whole body</tissue>
    </source>
</reference>
<dbReference type="PANTHER" id="PTHR24205:SF4">
    <property type="entry name" value="PROTEIN ESPINAS"/>
    <property type="match status" value="1"/>
</dbReference>
<dbReference type="InterPro" id="IPR001781">
    <property type="entry name" value="Znf_LIM"/>
</dbReference>
<feature type="region of interest" description="Disordered" evidence="9">
    <location>
        <begin position="123"/>
        <end position="142"/>
    </location>
</feature>
<organism evidence="11 12">
    <name type="scientific">Trichomalopsis sarcophagae</name>
    <dbReference type="NCBI Taxonomy" id="543379"/>
    <lineage>
        <taxon>Eukaryota</taxon>
        <taxon>Metazoa</taxon>
        <taxon>Ecdysozoa</taxon>
        <taxon>Arthropoda</taxon>
        <taxon>Hexapoda</taxon>
        <taxon>Insecta</taxon>
        <taxon>Pterygota</taxon>
        <taxon>Neoptera</taxon>
        <taxon>Endopterygota</taxon>
        <taxon>Hymenoptera</taxon>
        <taxon>Apocrita</taxon>
        <taxon>Proctotrupomorpha</taxon>
        <taxon>Chalcidoidea</taxon>
        <taxon>Pteromalidae</taxon>
        <taxon>Pteromalinae</taxon>
        <taxon>Trichomalopsis</taxon>
    </lineage>
</organism>
<dbReference type="EMBL" id="NNAY01000264">
    <property type="protein sequence ID" value="OXU29634.1"/>
    <property type="molecule type" value="Genomic_DNA"/>
</dbReference>
<evidence type="ECO:0000256" key="9">
    <source>
        <dbReference type="SAM" id="MobiDB-lite"/>
    </source>
</evidence>
<dbReference type="PANTHER" id="PTHR24205">
    <property type="entry name" value="FOUR AND A HALF LIM DOMAINS PROTEIN"/>
    <property type="match status" value="1"/>
</dbReference>
<evidence type="ECO:0000256" key="1">
    <source>
        <dbReference type="ARBA" id="ARBA00004123"/>
    </source>
</evidence>
<dbReference type="SUPFAM" id="SSF57716">
    <property type="entry name" value="Glucocorticoid receptor-like (DNA-binding domain)"/>
    <property type="match status" value="2"/>
</dbReference>
<keyword evidence="6 8" id="KW-0440">LIM domain</keyword>
<dbReference type="Pfam" id="PF00412">
    <property type="entry name" value="LIM"/>
    <property type="match status" value="1"/>
</dbReference>
<dbReference type="Proteomes" id="UP000215335">
    <property type="component" value="Unassembled WGS sequence"/>
</dbReference>
<evidence type="ECO:0000256" key="4">
    <source>
        <dbReference type="ARBA" id="ARBA00022771"/>
    </source>
</evidence>
<evidence type="ECO:0000256" key="7">
    <source>
        <dbReference type="ARBA" id="ARBA00023242"/>
    </source>
</evidence>
<evidence type="ECO:0000256" key="3">
    <source>
        <dbReference type="ARBA" id="ARBA00022737"/>
    </source>
</evidence>
<gene>
    <name evidence="11" type="ORF">TSAR_017038</name>
</gene>
<dbReference type="GO" id="GO:0030018">
    <property type="term" value="C:Z disc"/>
    <property type="evidence" value="ECO:0007669"/>
    <property type="project" value="TreeGrafter"/>
</dbReference>
<evidence type="ECO:0000256" key="2">
    <source>
        <dbReference type="ARBA" id="ARBA00022723"/>
    </source>
</evidence>
<dbReference type="SMART" id="SM00132">
    <property type="entry name" value="LIM"/>
    <property type="match status" value="2"/>
</dbReference>
<dbReference type="Pfam" id="PF25076">
    <property type="entry name" value="LIM_FHL2-3_N"/>
    <property type="match status" value="1"/>
</dbReference>
<dbReference type="FunFam" id="2.10.110.10:FF:000005">
    <property type="entry name" value="Testin isoform 1"/>
    <property type="match status" value="1"/>
</dbReference>
<evidence type="ECO:0000256" key="6">
    <source>
        <dbReference type="ARBA" id="ARBA00023038"/>
    </source>
</evidence>
<keyword evidence="3" id="KW-0677">Repeat</keyword>
<dbReference type="OrthoDB" id="274660at2759"/>
<keyword evidence="7" id="KW-0539">Nucleus</keyword>
<evidence type="ECO:0000313" key="11">
    <source>
        <dbReference type="EMBL" id="OXU29634.1"/>
    </source>
</evidence>
<dbReference type="PROSITE" id="PS00478">
    <property type="entry name" value="LIM_DOMAIN_1"/>
    <property type="match status" value="1"/>
</dbReference>
<dbReference type="PROSITE" id="PS50023">
    <property type="entry name" value="LIM_DOMAIN_2"/>
    <property type="match status" value="1"/>
</dbReference>
<proteinExistence type="predicted"/>
<comment type="caution">
    <text evidence="11">The sequence shown here is derived from an EMBL/GenBank/DDBJ whole genome shotgun (WGS) entry which is preliminary data.</text>
</comment>
<dbReference type="CDD" id="cd09417">
    <property type="entry name" value="LIM2_LIMPETin_like"/>
    <property type="match status" value="1"/>
</dbReference>
<comment type="subcellular location">
    <subcellularLocation>
        <location evidence="1">Nucleus</location>
    </subcellularLocation>
</comment>
<dbReference type="STRING" id="543379.A0A232FFU4"/>
<name>A0A232FFU4_9HYME</name>
<keyword evidence="2 8" id="KW-0479">Metal-binding</keyword>
<dbReference type="AlphaFoldDB" id="A0A232FFU4"/>
<dbReference type="FunFam" id="2.10.110.10:FF:000081">
    <property type="entry name" value="Uncharacterized protein, isoform A"/>
    <property type="match status" value="1"/>
</dbReference>
<dbReference type="InterPro" id="IPR056807">
    <property type="entry name" value="LIM_FHL1/2/3/5_N"/>
</dbReference>
<sequence length="656" mass="73864">MGLQLSVLVGCVGALELLACLRHVIVCVMKLTDQPANCCVDYFHRSRISDRDFVLLEKTRPEEDDTENNKQTCSEIEAILRETRSEPDILCLGPPPLADGYVRIPTPIPFGVDDEMALHKSSSNASSLVDSGNENPTTRKSFENLTVAIKTKCDSSSDVSSLEDTENTAGTNVKAPPKKVLRRSRTPEFHGGSCDDYDDGEEEDLEQHQKKHHKASKSTLSMASRRSTRSKSSKTSELGRSAENLSTASINRRSKRHREPERCKSDIQIQVARNLHRDEWTNTSPMGSEADSLGNLSRASSKRSISVLIQTSFEDKLQFPENSSVHNLEVGGSKPLACPNCQCGREPRVRRITEPGESVDGRPQLVKISSFEEASGDDYDKLHKVINGGKRNSAAKNWGERIKSSVDSESFDEYQDAEEEGVGFCDQPIQFRIPDPGDNQAFWVIRRHYPSARRHVFTNFLCTLTLDTPWLCNSVVYTTTERKTRKVKKTTKRRESHDQNAEVTITEVDSTQNNHHNNSGAIEDGEYTKAMNKDWHSGHFCCWQCDESLTGQRYVLRDEHPYCIKCYESVFANGCEECHKIIGIDSKDLSYKDKHWHEACFLCNKCRVSLVDKQFGSKVDKIYCGNCYDAQFASRCDGCGEIFRAGTYFIPPFDSQ</sequence>
<evidence type="ECO:0000259" key="10">
    <source>
        <dbReference type="PROSITE" id="PS50023"/>
    </source>
</evidence>
<accession>A0A232FFU4</accession>
<feature type="compositionally biased region" description="Polar residues" evidence="9">
    <location>
        <begin position="123"/>
        <end position="139"/>
    </location>
</feature>
<dbReference type="GO" id="GO:0008270">
    <property type="term" value="F:zinc ion binding"/>
    <property type="evidence" value="ECO:0007669"/>
    <property type="project" value="UniProtKB-KW"/>
</dbReference>
<protein>
    <recommendedName>
        <fullName evidence="10">LIM zinc-binding domain-containing protein</fullName>
    </recommendedName>
</protein>
<keyword evidence="5 8" id="KW-0862">Zinc</keyword>
<dbReference type="CDD" id="cd09421">
    <property type="entry name" value="LIM3_LIMPETin"/>
    <property type="match status" value="1"/>
</dbReference>
<keyword evidence="12" id="KW-1185">Reference proteome</keyword>
<feature type="compositionally biased region" description="Acidic residues" evidence="9">
    <location>
        <begin position="195"/>
        <end position="205"/>
    </location>
</feature>
<dbReference type="GO" id="GO:0005634">
    <property type="term" value="C:nucleus"/>
    <property type="evidence" value="ECO:0007669"/>
    <property type="project" value="UniProtKB-SubCell"/>
</dbReference>
<dbReference type="Gene3D" id="2.10.110.10">
    <property type="entry name" value="Cysteine Rich Protein"/>
    <property type="match status" value="2"/>
</dbReference>
<evidence type="ECO:0000313" key="12">
    <source>
        <dbReference type="Proteomes" id="UP000215335"/>
    </source>
</evidence>